<dbReference type="AlphaFoldDB" id="A0A858R438"/>
<evidence type="ECO:0000256" key="5">
    <source>
        <dbReference type="PIRSR" id="PIRSR637944-1"/>
    </source>
</evidence>
<dbReference type="InterPro" id="IPR036249">
    <property type="entry name" value="Thioredoxin-like_sf"/>
</dbReference>
<comment type="catalytic activity">
    <reaction evidence="6">
        <text>a hydroperoxide + 2 glutathione = an alcohol + glutathione disulfide + H2O</text>
        <dbReference type="Rhea" id="RHEA:62632"/>
        <dbReference type="ChEBI" id="CHEBI:15377"/>
        <dbReference type="ChEBI" id="CHEBI:30879"/>
        <dbReference type="ChEBI" id="CHEBI:35924"/>
        <dbReference type="ChEBI" id="CHEBI:57925"/>
        <dbReference type="ChEBI" id="CHEBI:58297"/>
        <dbReference type="EC" id="1.11.1.27"/>
    </reaction>
</comment>
<sequence>MSINVGDRIPSVTLKHLTESGMQEISTDDIFKGKKVVLFSVPGAFTPTCSAKHLPGFVEHAEELKAKGVQEIVCMAVNDPFVMQAWGKQNNVAGKITMLPDGNGALTKALGLEMDGTAYNLGHRGQRFALVAEDGVVKGLYVEKPGAFEVSSAEYVLKQV</sequence>
<evidence type="ECO:0000259" key="7">
    <source>
        <dbReference type="PROSITE" id="PS51352"/>
    </source>
</evidence>
<dbReference type="GO" id="GO:0034599">
    <property type="term" value="P:cellular response to oxidative stress"/>
    <property type="evidence" value="ECO:0007669"/>
    <property type="project" value="InterPro"/>
</dbReference>
<keyword evidence="2 6" id="KW-0049">Antioxidant</keyword>
<evidence type="ECO:0000256" key="6">
    <source>
        <dbReference type="RuleBase" id="RU366011"/>
    </source>
</evidence>
<dbReference type="GO" id="GO:0005737">
    <property type="term" value="C:cytoplasm"/>
    <property type="evidence" value="ECO:0007669"/>
    <property type="project" value="TreeGrafter"/>
</dbReference>
<gene>
    <name evidence="8" type="ORF">HHL28_02485</name>
</gene>
<evidence type="ECO:0000256" key="1">
    <source>
        <dbReference type="ARBA" id="ARBA00022559"/>
    </source>
</evidence>
<dbReference type="GO" id="GO:0045454">
    <property type="term" value="P:cell redox homeostasis"/>
    <property type="evidence" value="ECO:0007669"/>
    <property type="project" value="TreeGrafter"/>
</dbReference>
<evidence type="ECO:0000313" key="8">
    <source>
        <dbReference type="EMBL" id="QJE72122.1"/>
    </source>
</evidence>
<dbReference type="InterPro" id="IPR013766">
    <property type="entry name" value="Thioredoxin_domain"/>
</dbReference>
<dbReference type="InterPro" id="IPR037944">
    <property type="entry name" value="PRX5-like"/>
</dbReference>
<evidence type="ECO:0000313" key="9">
    <source>
        <dbReference type="Proteomes" id="UP000501891"/>
    </source>
</evidence>
<evidence type="ECO:0000256" key="4">
    <source>
        <dbReference type="ARBA" id="ARBA00023284"/>
    </source>
</evidence>
<dbReference type="Gene3D" id="3.40.30.10">
    <property type="entry name" value="Glutaredoxin"/>
    <property type="match status" value="1"/>
</dbReference>
<dbReference type="PANTHER" id="PTHR10430">
    <property type="entry name" value="PEROXIREDOXIN"/>
    <property type="match status" value="1"/>
</dbReference>
<keyword evidence="3 6" id="KW-0560">Oxidoreductase</keyword>
<organism evidence="8 9">
    <name type="scientific">Aerophototrophica crusticola</name>
    <dbReference type="NCBI Taxonomy" id="1709002"/>
    <lineage>
        <taxon>Bacteria</taxon>
        <taxon>Pseudomonadati</taxon>
        <taxon>Pseudomonadota</taxon>
        <taxon>Alphaproteobacteria</taxon>
        <taxon>Rhodospirillales</taxon>
        <taxon>Rhodospirillaceae</taxon>
        <taxon>Aerophototrophica</taxon>
    </lineage>
</organism>
<reference evidence="8" key="1">
    <citation type="submission" date="2020-04" db="EMBL/GenBank/DDBJ databases">
        <title>A desert anoxygenic phototrophic bacterium fixes CO2 using RubisCO under aerobic conditions.</title>
        <authorList>
            <person name="Tang K."/>
        </authorList>
    </citation>
    <scope>NUCLEOTIDE SEQUENCE [LARGE SCALE GENOMIC DNA]</scope>
    <source>
        <strain evidence="8">MIMtkB3</strain>
    </source>
</reference>
<keyword evidence="4 6" id="KW-0676">Redox-active center</keyword>
<accession>A0A858R438</accession>
<proteinExistence type="inferred from homology"/>
<dbReference type="KEGG" id="acru:HHL28_02485"/>
<dbReference type="EMBL" id="CP051775">
    <property type="protein sequence ID" value="QJE72122.1"/>
    <property type="molecule type" value="Genomic_DNA"/>
</dbReference>
<dbReference type="GO" id="GO:0008379">
    <property type="term" value="F:thioredoxin peroxidase activity"/>
    <property type="evidence" value="ECO:0007669"/>
    <property type="project" value="InterPro"/>
</dbReference>
<keyword evidence="1 6" id="KW-0575">Peroxidase</keyword>
<feature type="active site" description="Cysteine sulfenic acid (-SOH) intermediate" evidence="5">
    <location>
        <position position="49"/>
    </location>
</feature>
<dbReference type="InterPro" id="IPR013740">
    <property type="entry name" value="Redoxin"/>
</dbReference>
<keyword evidence="9" id="KW-1185">Reference proteome</keyword>
<dbReference type="FunFam" id="3.40.30.10:FF:000020">
    <property type="entry name" value="Peroxiredoxin"/>
    <property type="match status" value="1"/>
</dbReference>
<dbReference type="SUPFAM" id="SSF52833">
    <property type="entry name" value="Thioredoxin-like"/>
    <property type="match status" value="1"/>
</dbReference>
<comment type="similarity">
    <text evidence="6">Belongs to the peroxiredoxin family. Prx5 subfamily.</text>
</comment>
<dbReference type="EC" id="1.11.1.27" evidence="6"/>
<dbReference type="CDD" id="cd03013">
    <property type="entry name" value="PRX5_like"/>
    <property type="match status" value="1"/>
</dbReference>
<dbReference type="PROSITE" id="PS51352">
    <property type="entry name" value="THIOREDOXIN_2"/>
    <property type="match status" value="1"/>
</dbReference>
<evidence type="ECO:0000256" key="2">
    <source>
        <dbReference type="ARBA" id="ARBA00022862"/>
    </source>
</evidence>
<protein>
    <recommendedName>
        <fullName evidence="6">Glutathione-dependent peroxiredoxin</fullName>
        <ecNumber evidence="6">1.11.1.27</ecNumber>
    </recommendedName>
</protein>
<evidence type="ECO:0000256" key="3">
    <source>
        <dbReference type="ARBA" id="ARBA00023002"/>
    </source>
</evidence>
<dbReference type="GO" id="GO:0042744">
    <property type="term" value="P:hydrogen peroxide catabolic process"/>
    <property type="evidence" value="ECO:0007669"/>
    <property type="project" value="TreeGrafter"/>
</dbReference>
<dbReference type="Pfam" id="PF08534">
    <property type="entry name" value="Redoxin"/>
    <property type="match status" value="1"/>
</dbReference>
<feature type="domain" description="Thioredoxin" evidence="7">
    <location>
        <begin position="3"/>
        <end position="160"/>
    </location>
</feature>
<comment type="function">
    <text evidence="6">Thiol-specific peroxidase that catalyzes the reduction of hydrogen peroxide and organic hydroperoxides to water and alcohols, respectively. Plays a role in cell protection against oxidative stress by detoxifying peroxides.</text>
</comment>
<name>A0A858R438_9PROT</name>
<dbReference type="PANTHER" id="PTHR10430:SF16">
    <property type="entry name" value="PEROXIREDOXIN-5, MITOCHONDRIAL"/>
    <property type="match status" value="1"/>
</dbReference>
<dbReference type="Proteomes" id="UP000501891">
    <property type="component" value="Chromosome"/>
</dbReference>